<dbReference type="InterPro" id="IPR012337">
    <property type="entry name" value="RNaseH-like_sf"/>
</dbReference>
<organism evidence="1 2">
    <name type="scientific">Terrihalobacillus insolitus</name>
    <dbReference type="NCBI Taxonomy" id="2950438"/>
    <lineage>
        <taxon>Bacteria</taxon>
        <taxon>Bacillati</taxon>
        <taxon>Bacillota</taxon>
        <taxon>Bacilli</taxon>
        <taxon>Bacillales</taxon>
        <taxon>Bacillaceae</taxon>
        <taxon>Terrihalobacillus</taxon>
    </lineage>
</organism>
<reference evidence="1" key="1">
    <citation type="submission" date="2022-06" db="EMBL/GenBank/DDBJ databases">
        <title>Aquibacillus sp. a new bacterium isolated from soil saline samples.</title>
        <authorList>
            <person name="Galisteo C."/>
            <person name="De La Haba R."/>
            <person name="Sanchez-Porro C."/>
            <person name="Ventosa A."/>
        </authorList>
    </citation>
    <scope>NUCLEOTIDE SEQUENCE</scope>
    <source>
        <strain evidence="1">3ASR75-11</strain>
    </source>
</reference>
<keyword evidence="2" id="KW-1185">Reference proteome</keyword>
<gene>
    <name evidence="1" type="ORF">NC797_15785</name>
</gene>
<sequence>MDFIKVWIRDIECFFKVAKSHLRLAKECQSRHYDALVSHTTIVFTRYIMLALSSREEKDPKTIGQLFYLCCDEMEDIRFAQALMMVIDVLKSTLSKEPVLSEEKVQSIIDELFDSLPQFLKRTFLDDDEFKAQAA</sequence>
<accession>A0A9X4APW6</accession>
<dbReference type="AlphaFoldDB" id="A0A9X4APW6"/>
<comment type="caution">
    <text evidence="1">The sequence shown here is derived from an EMBL/GenBank/DDBJ whole genome shotgun (WGS) entry which is preliminary data.</text>
</comment>
<evidence type="ECO:0000313" key="2">
    <source>
        <dbReference type="Proteomes" id="UP001145050"/>
    </source>
</evidence>
<dbReference type="EMBL" id="JAMQKB010000025">
    <property type="protein sequence ID" value="MDC3425965.1"/>
    <property type="molecule type" value="Genomic_DNA"/>
</dbReference>
<evidence type="ECO:0000313" key="1">
    <source>
        <dbReference type="EMBL" id="MDC3425965.1"/>
    </source>
</evidence>
<protein>
    <submittedName>
        <fullName evidence="1">Uncharacterized protein</fullName>
    </submittedName>
</protein>
<proteinExistence type="predicted"/>
<name>A0A9X4APW6_9BACI</name>
<dbReference type="RefSeq" id="WP_272437781.1">
    <property type="nucleotide sequence ID" value="NZ_JAMQKB010000025.1"/>
</dbReference>
<dbReference type="Proteomes" id="UP001145050">
    <property type="component" value="Unassembled WGS sequence"/>
</dbReference>
<dbReference type="SUPFAM" id="SSF53098">
    <property type="entry name" value="Ribonuclease H-like"/>
    <property type="match status" value="1"/>
</dbReference>